<evidence type="ECO:0000313" key="2">
    <source>
        <dbReference type="Proteomes" id="UP001597497"/>
    </source>
</evidence>
<accession>A0ABW5RGR5</accession>
<gene>
    <name evidence="1" type="ORF">ACFSUC_16840</name>
</gene>
<dbReference type="Proteomes" id="UP001597497">
    <property type="component" value="Unassembled WGS sequence"/>
</dbReference>
<protein>
    <submittedName>
        <fullName evidence="1">Uncharacterized protein</fullName>
    </submittedName>
</protein>
<dbReference type="RefSeq" id="WP_379930804.1">
    <property type="nucleotide sequence ID" value="NZ_JBHUMM010000043.1"/>
</dbReference>
<evidence type="ECO:0000313" key="1">
    <source>
        <dbReference type="EMBL" id="MFD2673242.1"/>
    </source>
</evidence>
<dbReference type="EMBL" id="JBHUMM010000043">
    <property type="protein sequence ID" value="MFD2673242.1"/>
    <property type="molecule type" value="Genomic_DNA"/>
</dbReference>
<organism evidence="1 2">
    <name type="scientific">Marinicrinis sediminis</name>
    <dbReference type="NCBI Taxonomy" id="1652465"/>
    <lineage>
        <taxon>Bacteria</taxon>
        <taxon>Bacillati</taxon>
        <taxon>Bacillota</taxon>
        <taxon>Bacilli</taxon>
        <taxon>Bacillales</taxon>
        <taxon>Paenibacillaceae</taxon>
    </lineage>
</organism>
<proteinExistence type="predicted"/>
<name>A0ABW5RGR5_9BACL</name>
<reference evidence="2" key="1">
    <citation type="journal article" date="2019" name="Int. J. Syst. Evol. Microbiol.">
        <title>The Global Catalogue of Microorganisms (GCM) 10K type strain sequencing project: providing services to taxonomists for standard genome sequencing and annotation.</title>
        <authorList>
            <consortium name="The Broad Institute Genomics Platform"/>
            <consortium name="The Broad Institute Genome Sequencing Center for Infectious Disease"/>
            <person name="Wu L."/>
            <person name="Ma J."/>
        </authorList>
    </citation>
    <scope>NUCLEOTIDE SEQUENCE [LARGE SCALE GENOMIC DNA]</scope>
    <source>
        <strain evidence="2">KCTC 33676</strain>
    </source>
</reference>
<comment type="caution">
    <text evidence="1">The sequence shown here is derived from an EMBL/GenBank/DDBJ whole genome shotgun (WGS) entry which is preliminary data.</text>
</comment>
<sequence length="58" mass="6619">METNMSSEEVLSQISQLHNSGEALNKKTVKKNYPDLMKNALYYYPSWDHAIEKSGIAD</sequence>
<keyword evidence="2" id="KW-1185">Reference proteome</keyword>